<dbReference type="InterPro" id="IPR007561">
    <property type="entry name" value="Cell_div_SepF/SepF-rel"/>
</dbReference>
<dbReference type="RefSeq" id="WP_289547208.1">
    <property type="nucleotide sequence ID" value="NZ_CAKMHU010000002.1"/>
</dbReference>
<organism evidence="6 7">
    <name type="scientific">Megamonas hypermegale</name>
    <dbReference type="NCBI Taxonomy" id="158847"/>
    <lineage>
        <taxon>Bacteria</taxon>
        <taxon>Bacillati</taxon>
        <taxon>Bacillota</taxon>
        <taxon>Negativicutes</taxon>
        <taxon>Selenomonadales</taxon>
        <taxon>Selenomonadaceae</taxon>
        <taxon>Megamonas</taxon>
    </lineage>
</organism>
<dbReference type="Proteomes" id="UP000780768">
    <property type="component" value="Unassembled WGS sequence"/>
</dbReference>
<evidence type="ECO:0000256" key="5">
    <source>
        <dbReference type="HAMAP-Rule" id="MF_01197"/>
    </source>
</evidence>
<accession>A0A921HM73</accession>
<protein>
    <recommendedName>
        <fullName evidence="5">Cell division protein SepF</fullName>
    </recommendedName>
</protein>
<evidence type="ECO:0000313" key="7">
    <source>
        <dbReference type="Proteomes" id="UP000780768"/>
    </source>
</evidence>
<dbReference type="EMBL" id="DYVR01000095">
    <property type="protein sequence ID" value="HJF84713.1"/>
    <property type="molecule type" value="Genomic_DNA"/>
</dbReference>
<comment type="similarity">
    <text evidence="5">Belongs to the SepF family.</text>
</comment>
<dbReference type="InterPro" id="IPR023052">
    <property type="entry name" value="Cell_div_SepF"/>
</dbReference>
<comment type="subcellular location">
    <subcellularLocation>
        <location evidence="5">Cytoplasm</location>
    </subcellularLocation>
    <text evidence="5">Localizes to the division site, in a FtsZ-dependent manner.</text>
</comment>
<keyword evidence="3 5" id="KW-0131">Cell cycle</keyword>
<name>A0A921HM73_9FIRM</name>
<reference evidence="6" key="2">
    <citation type="submission" date="2021-09" db="EMBL/GenBank/DDBJ databases">
        <authorList>
            <person name="Gilroy R."/>
        </authorList>
    </citation>
    <scope>NUCLEOTIDE SEQUENCE</scope>
    <source>
        <strain evidence="6">7318</strain>
    </source>
</reference>
<dbReference type="PANTHER" id="PTHR35798:SF1">
    <property type="entry name" value="CELL DIVISION PROTEIN SEPF"/>
    <property type="match status" value="1"/>
</dbReference>
<dbReference type="GO" id="GO:0000917">
    <property type="term" value="P:division septum assembly"/>
    <property type="evidence" value="ECO:0007669"/>
    <property type="project" value="UniProtKB-KW"/>
</dbReference>
<dbReference type="AlphaFoldDB" id="A0A921HM73"/>
<dbReference type="HAMAP" id="MF_01197">
    <property type="entry name" value="SepF"/>
    <property type="match status" value="1"/>
</dbReference>
<dbReference type="Gene3D" id="3.30.110.150">
    <property type="entry name" value="SepF-like protein"/>
    <property type="match status" value="1"/>
</dbReference>
<gene>
    <name evidence="5" type="primary">sepF</name>
    <name evidence="6" type="ORF">K8V65_03510</name>
</gene>
<evidence type="ECO:0000256" key="1">
    <source>
        <dbReference type="ARBA" id="ARBA00022618"/>
    </source>
</evidence>
<comment type="function">
    <text evidence="4 5">Cell division protein that is part of the divisome complex and is recruited early to the Z-ring. Probably stimulates Z-ring formation, perhaps through the cross-linking of FtsZ protofilaments. Its function overlaps with FtsA.</text>
</comment>
<keyword evidence="2 5" id="KW-0717">Septation</keyword>
<comment type="subunit">
    <text evidence="5">Homodimer. Interacts with FtsZ.</text>
</comment>
<comment type="caution">
    <text evidence="6">The sequence shown here is derived from an EMBL/GenBank/DDBJ whole genome shotgun (WGS) entry which is preliminary data.</text>
</comment>
<reference evidence="6" key="1">
    <citation type="journal article" date="2021" name="PeerJ">
        <title>Extensive microbial diversity within the chicken gut microbiome revealed by metagenomics and culture.</title>
        <authorList>
            <person name="Gilroy R."/>
            <person name="Ravi A."/>
            <person name="Getino M."/>
            <person name="Pursley I."/>
            <person name="Horton D.L."/>
            <person name="Alikhan N.F."/>
            <person name="Baker D."/>
            <person name="Gharbi K."/>
            <person name="Hall N."/>
            <person name="Watson M."/>
            <person name="Adriaenssens E.M."/>
            <person name="Foster-Nyarko E."/>
            <person name="Jarju S."/>
            <person name="Secka A."/>
            <person name="Antonio M."/>
            <person name="Oren A."/>
            <person name="Chaudhuri R.R."/>
            <person name="La Ragione R."/>
            <person name="Hildebrand F."/>
            <person name="Pallen M.J."/>
        </authorList>
    </citation>
    <scope>NUCLEOTIDE SEQUENCE</scope>
    <source>
        <strain evidence="6">7318</strain>
    </source>
</reference>
<evidence type="ECO:0000313" key="6">
    <source>
        <dbReference type="EMBL" id="HJF84713.1"/>
    </source>
</evidence>
<keyword evidence="1 5" id="KW-0132">Cell division</keyword>
<keyword evidence="5" id="KW-0963">Cytoplasm</keyword>
<proteinExistence type="inferred from homology"/>
<dbReference type="GO" id="GO:0043093">
    <property type="term" value="P:FtsZ-dependent cytokinesis"/>
    <property type="evidence" value="ECO:0007669"/>
    <property type="project" value="UniProtKB-UniRule"/>
</dbReference>
<dbReference type="Pfam" id="PF04472">
    <property type="entry name" value="SepF"/>
    <property type="match status" value="1"/>
</dbReference>
<dbReference type="InterPro" id="IPR038594">
    <property type="entry name" value="SepF-like_sf"/>
</dbReference>
<sequence>MSIVDKFRNKMGMNQENEEYVEEQTAAVSEEPADTNYQQADNVVDFKNKAKANNQMKVMVIEPVSFDDAQQVADHIRNHKPVVVNFENTNGDIAKRIIDFISGTTYALSGDIKKVGKNVFMCAPDNVSVNFSEESKKQPQNTTMPWED</sequence>
<dbReference type="GO" id="GO:0005737">
    <property type="term" value="C:cytoplasm"/>
    <property type="evidence" value="ECO:0007669"/>
    <property type="project" value="UniProtKB-SubCell"/>
</dbReference>
<evidence type="ECO:0000256" key="2">
    <source>
        <dbReference type="ARBA" id="ARBA00023210"/>
    </source>
</evidence>
<dbReference type="PANTHER" id="PTHR35798">
    <property type="entry name" value="CELL DIVISION PROTEIN SEPF"/>
    <property type="match status" value="1"/>
</dbReference>
<evidence type="ECO:0000256" key="3">
    <source>
        <dbReference type="ARBA" id="ARBA00023306"/>
    </source>
</evidence>
<evidence type="ECO:0000256" key="4">
    <source>
        <dbReference type="ARBA" id="ARBA00044936"/>
    </source>
</evidence>